<dbReference type="Gene3D" id="3.30.420.10">
    <property type="entry name" value="Ribonuclease H-like superfamily/Ribonuclease H"/>
    <property type="match status" value="1"/>
</dbReference>
<feature type="transmembrane region" description="Helical" evidence="3">
    <location>
        <begin position="134"/>
        <end position="153"/>
    </location>
</feature>
<dbReference type="AlphaFoldDB" id="A0ABD0UJ95"/>
<proteinExistence type="inferred from homology"/>
<gene>
    <name evidence="5" type="ORF">M5K25_021254</name>
</gene>
<name>A0ABD0UJ95_DENTH</name>
<keyword evidence="3" id="KW-0472">Membrane</keyword>
<dbReference type="Pfam" id="PF02705">
    <property type="entry name" value="K_trans"/>
    <property type="match status" value="2"/>
</dbReference>
<comment type="similarity">
    <text evidence="1">Belongs to the HAK/KUP transporter (TC 2.A.72.3) family.</text>
</comment>
<feature type="domain" description="Cyclin-like" evidence="4">
    <location>
        <begin position="355"/>
        <end position="453"/>
    </location>
</feature>
<dbReference type="InterPro" id="IPR006671">
    <property type="entry name" value="Cyclin_N"/>
</dbReference>
<dbReference type="Proteomes" id="UP001552299">
    <property type="component" value="Unassembled WGS sequence"/>
</dbReference>
<dbReference type="InterPro" id="IPR053951">
    <property type="entry name" value="K_trans_N"/>
</dbReference>
<evidence type="ECO:0000259" key="4">
    <source>
        <dbReference type="SMART" id="SM00385"/>
    </source>
</evidence>
<dbReference type="InterPro" id="IPR013763">
    <property type="entry name" value="Cyclin-like_dom"/>
</dbReference>
<evidence type="ECO:0000256" key="1">
    <source>
        <dbReference type="ARBA" id="ARBA00008440"/>
    </source>
</evidence>
<dbReference type="SMART" id="SM00385">
    <property type="entry name" value="CYCLIN"/>
    <property type="match status" value="1"/>
</dbReference>
<keyword evidence="2" id="KW-0195">Cyclin</keyword>
<feature type="transmembrane region" description="Helical" evidence="3">
    <location>
        <begin position="271"/>
        <end position="288"/>
    </location>
</feature>
<dbReference type="PANTHER" id="PTHR30540">
    <property type="entry name" value="OSMOTIC STRESS POTASSIUM TRANSPORTER"/>
    <property type="match status" value="1"/>
</dbReference>
<sequence length="715" mass="80582">MQDFIVWQTLMLGYQSLGIVYGDIGTSPLYVFSSIKLSELEENDILGILSFIFWTLTMMGLIKYVFIVLQADDHGEGGTFAMYSLLRQHVNFKGKMIIPSARLGSDFNLKYHSKGSKLQSKAKKFLEENSKAQAVITFIVLLGTCMVIGDGALTPAISVLSAVQGIQSRSPKIKQVAFLIKNPDRISTAFYSSVPEPIFWPIFIISTLAAVVASQALISASFSIIRQSITLVDFDGGAEIGNAFGVAVIWVMLITTVLMPVVMLVIWDTNIILVVTFLAVYLSIEGVYMSSLLSKLAHGVHDIDSCDVDIDQFGLAEYVEDLYKFYRTTEKSSQINDYMNFQVEIGAEMRANVAYWLIQVHEEYQLMPETLYLTLQNMHRYLSIQTVKRRTLQFVGINSMLIACKYVEKKGSPKDYRWDKQKNLYIRTILHPFYKHFARTHESSLMAALRPVDIQNFCIESASFIQFSRRCRSPFVFFDTEFPGCIFRSSKHHTKLSAAERYSVLKLNADVIRPIQVGLTVSDGGTSTATWQFEISDFDLRRHPHAPSSIALLESSGINLTRNRQSGIPSTWLAWLLLDAGLVGDYSRATWVAFHGCYDLAIMFKALFQLTTRTRVRLPETMEEFMALTKCFFRGRIYDVKCVMRSCDGLYGGLEKVAEKLDVKRAAGKAHQAGSDSLLTCQVFLRMKKLYFGADDDGKERKMPSEGLIFGLNGC</sequence>
<feature type="transmembrane region" description="Helical" evidence="3">
    <location>
        <begin position="45"/>
        <end position="66"/>
    </location>
</feature>
<keyword evidence="3" id="KW-0812">Transmembrane</keyword>
<keyword evidence="6" id="KW-1185">Reference proteome</keyword>
<dbReference type="InterPro" id="IPR036397">
    <property type="entry name" value="RNaseH_sf"/>
</dbReference>
<accession>A0ABD0UJ95</accession>
<evidence type="ECO:0000256" key="3">
    <source>
        <dbReference type="SAM" id="Phobius"/>
    </source>
</evidence>
<dbReference type="PANTHER" id="PTHR30540:SF106">
    <property type="entry name" value="POTASSIUM TRANSPORTER 26"/>
    <property type="match status" value="1"/>
</dbReference>
<feature type="transmembrane region" description="Helical" evidence="3">
    <location>
        <begin position="243"/>
        <end position="265"/>
    </location>
</feature>
<feature type="transmembrane region" description="Helical" evidence="3">
    <location>
        <begin position="198"/>
        <end position="222"/>
    </location>
</feature>
<feature type="transmembrane region" description="Helical" evidence="3">
    <location>
        <begin position="12"/>
        <end position="33"/>
    </location>
</feature>
<evidence type="ECO:0000313" key="6">
    <source>
        <dbReference type="Proteomes" id="UP001552299"/>
    </source>
</evidence>
<keyword evidence="3" id="KW-1133">Transmembrane helix</keyword>
<dbReference type="Pfam" id="PF00134">
    <property type="entry name" value="Cyclin_N"/>
    <property type="match status" value="1"/>
</dbReference>
<reference evidence="5 6" key="1">
    <citation type="journal article" date="2024" name="Plant Biotechnol. J.">
        <title>Dendrobium thyrsiflorum genome and its molecular insights into genes involved in important horticultural traits.</title>
        <authorList>
            <person name="Chen B."/>
            <person name="Wang J.Y."/>
            <person name="Zheng P.J."/>
            <person name="Li K.L."/>
            <person name="Liang Y.M."/>
            <person name="Chen X.F."/>
            <person name="Zhang C."/>
            <person name="Zhao X."/>
            <person name="He X."/>
            <person name="Zhang G.Q."/>
            <person name="Liu Z.J."/>
            <person name="Xu Q."/>
        </authorList>
    </citation>
    <scope>NUCLEOTIDE SEQUENCE [LARGE SCALE GENOMIC DNA]</scope>
    <source>
        <strain evidence="5">GZMU011</strain>
    </source>
</reference>
<dbReference type="EMBL" id="JANQDX010000016">
    <property type="protein sequence ID" value="KAL0910288.1"/>
    <property type="molecule type" value="Genomic_DNA"/>
</dbReference>
<dbReference type="InterPro" id="IPR012337">
    <property type="entry name" value="RNaseH-like_sf"/>
</dbReference>
<dbReference type="SUPFAM" id="SSF53098">
    <property type="entry name" value="Ribonuclease H-like"/>
    <property type="match status" value="1"/>
</dbReference>
<dbReference type="Gene3D" id="1.10.472.10">
    <property type="entry name" value="Cyclin-like"/>
    <property type="match status" value="1"/>
</dbReference>
<dbReference type="InterPro" id="IPR003855">
    <property type="entry name" value="K+_transporter"/>
</dbReference>
<comment type="similarity">
    <text evidence="2">Belongs to the cyclin family.</text>
</comment>
<protein>
    <recommendedName>
        <fullName evidence="4">Cyclin-like domain-containing protein</fullName>
    </recommendedName>
</protein>
<evidence type="ECO:0000313" key="5">
    <source>
        <dbReference type="EMBL" id="KAL0910288.1"/>
    </source>
</evidence>
<organism evidence="5 6">
    <name type="scientific">Dendrobium thyrsiflorum</name>
    <name type="common">Pinecone-like raceme dendrobium</name>
    <name type="synonym">Orchid</name>
    <dbReference type="NCBI Taxonomy" id="117978"/>
    <lineage>
        <taxon>Eukaryota</taxon>
        <taxon>Viridiplantae</taxon>
        <taxon>Streptophyta</taxon>
        <taxon>Embryophyta</taxon>
        <taxon>Tracheophyta</taxon>
        <taxon>Spermatophyta</taxon>
        <taxon>Magnoliopsida</taxon>
        <taxon>Liliopsida</taxon>
        <taxon>Asparagales</taxon>
        <taxon>Orchidaceae</taxon>
        <taxon>Epidendroideae</taxon>
        <taxon>Malaxideae</taxon>
        <taxon>Dendrobiinae</taxon>
        <taxon>Dendrobium</taxon>
    </lineage>
</organism>
<comment type="caution">
    <text evidence="5">The sequence shown here is derived from an EMBL/GenBank/DDBJ whole genome shotgun (WGS) entry which is preliminary data.</text>
</comment>
<dbReference type="InterPro" id="IPR036915">
    <property type="entry name" value="Cyclin-like_sf"/>
</dbReference>
<dbReference type="SUPFAM" id="SSF47954">
    <property type="entry name" value="Cyclin-like"/>
    <property type="match status" value="1"/>
</dbReference>
<evidence type="ECO:0000256" key="2">
    <source>
        <dbReference type="RuleBase" id="RU000383"/>
    </source>
</evidence>